<dbReference type="PANTHER" id="PTHR22426:SF2">
    <property type="entry name" value="ARGININE_SERINE-RICH COILED-COIL PROTEIN 2"/>
    <property type="match status" value="1"/>
</dbReference>
<feature type="compositionally biased region" description="Low complexity" evidence="1">
    <location>
        <begin position="159"/>
        <end position="172"/>
    </location>
</feature>
<dbReference type="InterPro" id="IPR028124">
    <property type="entry name" value="SMAP_dom"/>
</dbReference>
<accession>A0AA85JSA4</accession>
<keyword evidence="3" id="KW-1185">Reference proteome</keyword>
<feature type="compositionally biased region" description="Low complexity" evidence="1">
    <location>
        <begin position="111"/>
        <end position="124"/>
    </location>
</feature>
<proteinExistence type="predicted"/>
<protein>
    <recommendedName>
        <fullName evidence="2">Small acidic protein-like domain-containing protein</fullName>
    </recommendedName>
</protein>
<feature type="region of interest" description="Disordered" evidence="1">
    <location>
        <begin position="1"/>
        <end position="177"/>
    </location>
</feature>
<feature type="compositionally biased region" description="Polar residues" evidence="1">
    <location>
        <begin position="132"/>
        <end position="148"/>
    </location>
</feature>
<dbReference type="Proteomes" id="UP000050795">
    <property type="component" value="Unassembled WGS sequence"/>
</dbReference>
<sequence>MHNMASVNRELSPKLKSNKSSPVLSKLPASYSIESKRRSSSREHSSSRRRHKKRHSSRSSRRSSSRHHRSSSKRRRSHHSKHKHSSKKHHRDSHYRDRRSRHRHKHRRHSSTSTSSSSSDSSYDSRSRHRNSPNGKRITQASTTIPKDSNSRPRTENHVVTSSAPVTSTTKVAEVANSPAIPSQGVTTNTTLQKLTAQDILDKIQKHQQQQAKAQALAAAAAANLPKYYNPTTVNAVKLAEQQKKRKLLWSKKDSDNTSSDSKTLWATTSLIAGKGDSAAAAKFRKLMGIHDTTEETVDGNTSQGDETEALKRAEAQAELFRRLEHEYEMSRTITHTQRGAGLGFSSASHVDYSAYAAMQPDKDKNTNF</sequence>
<feature type="compositionally biased region" description="Basic and acidic residues" evidence="1">
    <location>
        <begin position="34"/>
        <end position="46"/>
    </location>
</feature>
<feature type="compositionally biased region" description="Low complexity" evidence="1">
    <location>
        <begin position="14"/>
        <end position="28"/>
    </location>
</feature>
<name>A0AA85JSA4_TRIRE</name>
<feature type="compositionally biased region" description="Basic residues" evidence="1">
    <location>
        <begin position="47"/>
        <end position="110"/>
    </location>
</feature>
<reference evidence="3" key="1">
    <citation type="submission" date="2022-06" db="EMBL/GenBank/DDBJ databases">
        <authorList>
            <person name="Berger JAMES D."/>
            <person name="Berger JAMES D."/>
        </authorList>
    </citation>
    <scope>NUCLEOTIDE SEQUENCE [LARGE SCALE GENOMIC DNA]</scope>
</reference>
<feature type="domain" description="Small acidic protein-like" evidence="2">
    <location>
        <begin position="266"/>
        <end position="344"/>
    </location>
</feature>
<dbReference type="AlphaFoldDB" id="A0AA85JSA4"/>
<dbReference type="PANTHER" id="PTHR22426">
    <property type="entry name" value="ARGININE_SERINE-RICH COILED-COIL PROTEIN 2"/>
    <property type="match status" value="1"/>
</dbReference>
<evidence type="ECO:0000313" key="4">
    <source>
        <dbReference type="WBParaSite" id="TREG1_48260.1"/>
    </source>
</evidence>
<reference evidence="4" key="2">
    <citation type="submission" date="2023-11" db="UniProtKB">
        <authorList>
            <consortium name="WormBaseParasite"/>
        </authorList>
    </citation>
    <scope>IDENTIFICATION</scope>
</reference>
<evidence type="ECO:0000259" key="2">
    <source>
        <dbReference type="Pfam" id="PF15477"/>
    </source>
</evidence>
<evidence type="ECO:0000313" key="3">
    <source>
        <dbReference type="Proteomes" id="UP000050795"/>
    </source>
</evidence>
<evidence type="ECO:0000256" key="1">
    <source>
        <dbReference type="SAM" id="MobiDB-lite"/>
    </source>
</evidence>
<dbReference type="WBParaSite" id="TREG1_48260.1">
    <property type="protein sequence ID" value="TREG1_48260.1"/>
    <property type="gene ID" value="TREG1_48260"/>
</dbReference>
<dbReference type="Pfam" id="PF15477">
    <property type="entry name" value="SMAP"/>
    <property type="match status" value="1"/>
</dbReference>
<organism evidence="3 4">
    <name type="scientific">Trichobilharzia regenti</name>
    <name type="common">Nasal bird schistosome</name>
    <dbReference type="NCBI Taxonomy" id="157069"/>
    <lineage>
        <taxon>Eukaryota</taxon>
        <taxon>Metazoa</taxon>
        <taxon>Spiralia</taxon>
        <taxon>Lophotrochozoa</taxon>
        <taxon>Platyhelminthes</taxon>
        <taxon>Trematoda</taxon>
        <taxon>Digenea</taxon>
        <taxon>Strigeidida</taxon>
        <taxon>Schistosomatoidea</taxon>
        <taxon>Schistosomatidae</taxon>
        <taxon>Trichobilharzia</taxon>
    </lineage>
</organism>